<protein>
    <submittedName>
        <fullName evidence="1">Uncharacterized protein</fullName>
    </submittedName>
</protein>
<sequence>MDKKGFETRRLHLIKLYFMNCILFQMNVVLNKISRRLISCGYLILLFGFTTNAQTPSGFTRIAYEGLDYSIGYNSSHEI</sequence>
<evidence type="ECO:0000313" key="1">
    <source>
        <dbReference type="EMBL" id="SER52500.1"/>
    </source>
</evidence>
<dbReference type="AlphaFoldDB" id="A0A1H9PWG9"/>
<evidence type="ECO:0000313" key="2">
    <source>
        <dbReference type="Proteomes" id="UP000183658"/>
    </source>
</evidence>
<reference evidence="2" key="1">
    <citation type="submission" date="2016-10" db="EMBL/GenBank/DDBJ databases">
        <authorList>
            <person name="Varghese N."/>
            <person name="Submissions S."/>
        </authorList>
    </citation>
    <scope>NUCLEOTIDE SEQUENCE [LARGE SCALE GENOMIC DNA]</scope>
    <source>
        <strain evidence="2">DSM 15719</strain>
    </source>
</reference>
<accession>A0A1H9PWG9</accession>
<gene>
    <name evidence="1" type="ORF">SAMN05444355_11471</name>
</gene>
<dbReference type="Proteomes" id="UP000183658">
    <property type="component" value="Unassembled WGS sequence"/>
</dbReference>
<organism evidence="1 2">
    <name type="scientific">Flavobacterium frigoris</name>
    <dbReference type="NCBI Taxonomy" id="229204"/>
    <lineage>
        <taxon>Bacteria</taxon>
        <taxon>Pseudomonadati</taxon>
        <taxon>Bacteroidota</taxon>
        <taxon>Flavobacteriia</taxon>
        <taxon>Flavobacteriales</taxon>
        <taxon>Flavobacteriaceae</taxon>
        <taxon>Flavobacterium</taxon>
    </lineage>
</organism>
<dbReference type="EMBL" id="FOFZ01000014">
    <property type="protein sequence ID" value="SER52500.1"/>
    <property type="molecule type" value="Genomic_DNA"/>
</dbReference>
<name>A0A1H9PWG9_FLAFI</name>
<keyword evidence="2" id="KW-1185">Reference proteome</keyword>
<proteinExistence type="predicted"/>